<dbReference type="AlphaFoldDB" id="T1ABM2"/>
<sequence length="75" mass="8825">MKVSRAYRVELDPNNVQRTAMVRTAGYSRGAYNWGLQRKQEVWWMNQLPVPSIKTPTAIDLHRELNVRKQVDLGW</sequence>
<comment type="caution">
    <text evidence="2">The sequence shown here is derived from an EMBL/GenBank/DDBJ whole genome shotgun (WGS) entry which is preliminary data.</text>
</comment>
<gene>
    <name evidence="2" type="ORF">B1B_15867</name>
</gene>
<accession>T1ABM2</accession>
<organism evidence="2">
    <name type="scientific">mine drainage metagenome</name>
    <dbReference type="NCBI Taxonomy" id="410659"/>
    <lineage>
        <taxon>unclassified sequences</taxon>
        <taxon>metagenomes</taxon>
        <taxon>ecological metagenomes</taxon>
    </lineage>
</organism>
<dbReference type="InterPro" id="IPR021027">
    <property type="entry name" value="Transposase_put_HTH"/>
</dbReference>
<feature type="domain" description="Transposase putative helix-turn-helix" evidence="1">
    <location>
        <begin position="1"/>
        <end position="43"/>
    </location>
</feature>
<reference evidence="2" key="1">
    <citation type="submission" date="2013-08" db="EMBL/GenBank/DDBJ databases">
        <authorList>
            <person name="Mendez C."/>
            <person name="Richter M."/>
            <person name="Ferrer M."/>
            <person name="Sanchez J."/>
        </authorList>
    </citation>
    <scope>NUCLEOTIDE SEQUENCE</scope>
</reference>
<dbReference type="Pfam" id="PF12323">
    <property type="entry name" value="HTH_OrfB_IS605"/>
    <property type="match status" value="1"/>
</dbReference>
<evidence type="ECO:0000313" key="2">
    <source>
        <dbReference type="EMBL" id="EQD38304.1"/>
    </source>
</evidence>
<evidence type="ECO:0000259" key="1">
    <source>
        <dbReference type="Pfam" id="PF12323"/>
    </source>
</evidence>
<protein>
    <submittedName>
        <fullName evidence="2">Transposase, is605 family, orfb</fullName>
    </submittedName>
</protein>
<feature type="non-terminal residue" evidence="2">
    <location>
        <position position="75"/>
    </location>
</feature>
<proteinExistence type="predicted"/>
<dbReference type="EMBL" id="AUZY01010555">
    <property type="protein sequence ID" value="EQD38304.1"/>
    <property type="molecule type" value="Genomic_DNA"/>
</dbReference>
<reference evidence="2" key="2">
    <citation type="journal article" date="2014" name="ISME J.">
        <title>Microbial stratification in low pH oxic and suboxic macroscopic growths along an acid mine drainage.</title>
        <authorList>
            <person name="Mendez-Garcia C."/>
            <person name="Mesa V."/>
            <person name="Sprenger R.R."/>
            <person name="Richter M."/>
            <person name="Diez M.S."/>
            <person name="Solano J."/>
            <person name="Bargiela R."/>
            <person name="Golyshina O.V."/>
            <person name="Manteca A."/>
            <person name="Ramos J.L."/>
            <person name="Gallego J.R."/>
            <person name="Llorente I."/>
            <person name="Martins Dos Santos V.A."/>
            <person name="Jensen O.N."/>
            <person name="Pelaez A.I."/>
            <person name="Sanchez J."/>
            <person name="Ferrer M."/>
        </authorList>
    </citation>
    <scope>NUCLEOTIDE SEQUENCE</scope>
</reference>
<name>T1ABM2_9ZZZZ</name>